<dbReference type="GO" id="GO:0071011">
    <property type="term" value="C:precatalytic spliceosome"/>
    <property type="evidence" value="ECO:0007669"/>
    <property type="project" value="TreeGrafter"/>
</dbReference>
<dbReference type="InterPro" id="IPR011990">
    <property type="entry name" value="TPR-like_helical_dom_sf"/>
</dbReference>
<evidence type="ECO:0000256" key="6">
    <source>
        <dbReference type="ARBA" id="ARBA00023242"/>
    </source>
</evidence>
<keyword evidence="3" id="KW-0507">mRNA processing</keyword>
<protein>
    <submittedName>
        <fullName evidence="7">Uncharacterized protein</fullName>
    </submittedName>
</protein>
<gene>
    <name evidence="7" type="ORF">Dsin_008041</name>
</gene>
<sequence>MFIGSVTSTCSKIALIRSSFLIAQSLYLNFWRECLKLIPHKKFSFAKIWLVAAQFEIGQLNLNGARKILGNATGKAPKDKIFKKYIEIELQLCNFNRCRKLYKKYLEWSLENCYA</sequence>
<evidence type="ECO:0000256" key="2">
    <source>
        <dbReference type="ARBA" id="ARBA00008644"/>
    </source>
</evidence>
<evidence type="ECO:0000256" key="1">
    <source>
        <dbReference type="ARBA" id="ARBA00004123"/>
    </source>
</evidence>
<dbReference type="InterPro" id="IPR045075">
    <property type="entry name" value="Syf1-like"/>
</dbReference>
<evidence type="ECO:0000256" key="5">
    <source>
        <dbReference type="ARBA" id="ARBA00023187"/>
    </source>
</evidence>
<dbReference type="GO" id="GO:0071007">
    <property type="term" value="C:U2-type catalytic step 2 spliceosome"/>
    <property type="evidence" value="ECO:0007669"/>
    <property type="project" value="TreeGrafter"/>
</dbReference>
<dbReference type="EMBL" id="JANJYJ010000002">
    <property type="protein sequence ID" value="KAK3228179.1"/>
    <property type="molecule type" value="Genomic_DNA"/>
</dbReference>
<keyword evidence="6" id="KW-0539">Nucleus</keyword>
<evidence type="ECO:0000256" key="3">
    <source>
        <dbReference type="ARBA" id="ARBA00022664"/>
    </source>
</evidence>
<dbReference type="AlphaFoldDB" id="A0AAE0B2P1"/>
<dbReference type="GO" id="GO:0000974">
    <property type="term" value="C:Prp19 complex"/>
    <property type="evidence" value="ECO:0007669"/>
    <property type="project" value="TreeGrafter"/>
</dbReference>
<proteinExistence type="inferred from homology"/>
<name>A0AAE0B2P1_9ROSI</name>
<dbReference type="PANTHER" id="PTHR11246">
    <property type="entry name" value="PRE-MRNA SPLICING FACTOR"/>
    <property type="match status" value="1"/>
</dbReference>
<dbReference type="PANTHER" id="PTHR11246:SF3">
    <property type="entry name" value="CROOKED NECK-LIKE PROTEIN 1"/>
    <property type="match status" value="1"/>
</dbReference>
<keyword evidence="8" id="KW-1185">Reference proteome</keyword>
<keyword evidence="4" id="KW-0677">Repeat</keyword>
<keyword evidence="5" id="KW-0508">mRNA splicing</keyword>
<comment type="similarity">
    <text evidence="2">Belongs to the crooked-neck family.</text>
</comment>
<dbReference type="SUPFAM" id="SSF48452">
    <property type="entry name" value="TPR-like"/>
    <property type="match status" value="1"/>
</dbReference>
<accession>A0AAE0B2P1</accession>
<comment type="caution">
    <text evidence="7">The sequence shown here is derived from an EMBL/GenBank/DDBJ whole genome shotgun (WGS) entry which is preliminary data.</text>
</comment>
<evidence type="ECO:0000313" key="8">
    <source>
        <dbReference type="Proteomes" id="UP001281410"/>
    </source>
</evidence>
<reference evidence="7" key="1">
    <citation type="journal article" date="2023" name="Plant J.">
        <title>Genome sequences and population genomics provide insights into the demographic history, inbreeding, and mutation load of two 'living fossil' tree species of Dipteronia.</title>
        <authorList>
            <person name="Feng Y."/>
            <person name="Comes H.P."/>
            <person name="Chen J."/>
            <person name="Zhu S."/>
            <person name="Lu R."/>
            <person name="Zhang X."/>
            <person name="Li P."/>
            <person name="Qiu J."/>
            <person name="Olsen K.M."/>
            <person name="Qiu Y."/>
        </authorList>
    </citation>
    <scope>NUCLEOTIDE SEQUENCE</scope>
    <source>
        <strain evidence="7">NBL</strain>
    </source>
</reference>
<organism evidence="7 8">
    <name type="scientific">Dipteronia sinensis</name>
    <dbReference type="NCBI Taxonomy" id="43782"/>
    <lineage>
        <taxon>Eukaryota</taxon>
        <taxon>Viridiplantae</taxon>
        <taxon>Streptophyta</taxon>
        <taxon>Embryophyta</taxon>
        <taxon>Tracheophyta</taxon>
        <taxon>Spermatophyta</taxon>
        <taxon>Magnoliopsida</taxon>
        <taxon>eudicotyledons</taxon>
        <taxon>Gunneridae</taxon>
        <taxon>Pentapetalae</taxon>
        <taxon>rosids</taxon>
        <taxon>malvids</taxon>
        <taxon>Sapindales</taxon>
        <taxon>Sapindaceae</taxon>
        <taxon>Hippocastanoideae</taxon>
        <taxon>Acereae</taxon>
        <taxon>Dipteronia</taxon>
    </lineage>
</organism>
<evidence type="ECO:0000313" key="7">
    <source>
        <dbReference type="EMBL" id="KAK3228179.1"/>
    </source>
</evidence>
<evidence type="ECO:0000256" key="4">
    <source>
        <dbReference type="ARBA" id="ARBA00022737"/>
    </source>
</evidence>
<dbReference type="GO" id="GO:0071014">
    <property type="term" value="C:post-mRNA release spliceosomal complex"/>
    <property type="evidence" value="ECO:0007669"/>
    <property type="project" value="TreeGrafter"/>
</dbReference>
<dbReference type="Gene3D" id="1.25.40.10">
    <property type="entry name" value="Tetratricopeptide repeat domain"/>
    <property type="match status" value="1"/>
</dbReference>
<comment type="subcellular location">
    <subcellularLocation>
        <location evidence="1">Nucleus</location>
    </subcellularLocation>
</comment>
<dbReference type="GO" id="GO:0000245">
    <property type="term" value="P:spliceosomal complex assembly"/>
    <property type="evidence" value="ECO:0007669"/>
    <property type="project" value="TreeGrafter"/>
</dbReference>
<dbReference type="Proteomes" id="UP001281410">
    <property type="component" value="Unassembled WGS sequence"/>
</dbReference>